<protein>
    <recommendedName>
        <fullName evidence="1">peptide chain release factor N(5)-glutamine methyltransferase</fullName>
        <ecNumber evidence="1">2.1.1.297</ecNumber>
    </recommendedName>
</protein>
<dbReference type="Pfam" id="PF05175">
    <property type="entry name" value="MTS"/>
    <property type="match status" value="1"/>
</dbReference>
<dbReference type="GO" id="GO:0008168">
    <property type="term" value="F:methyltransferase activity"/>
    <property type="evidence" value="ECO:0007669"/>
    <property type="project" value="UniProtKB-KW"/>
</dbReference>
<evidence type="ECO:0000313" key="7">
    <source>
        <dbReference type="EMBL" id="GAA0578817.1"/>
    </source>
</evidence>
<dbReference type="InterPro" id="IPR050320">
    <property type="entry name" value="N5-glutamine_MTase"/>
</dbReference>
<dbReference type="SUPFAM" id="SSF53335">
    <property type="entry name" value="S-adenosyl-L-methionine-dependent methyltransferases"/>
    <property type="match status" value="1"/>
</dbReference>
<feature type="domain" description="Methyltransferase small" evidence="6">
    <location>
        <begin position="97"/>
        <end position="171"/>
    </location>
</feature>
<organism evidence="7 8">
    <name type="scientific">Rhizomicrobium electricum</name>
    <dbReference type="NCBI Taxonomy" id="480070"/>
    <lineage>
        <taxon>Bacteria</taxon>
        <taxon>Pseudomonadati</taxon>
        <taxon>Pseudomonadota</taxon>
        <taxon>Alphaproteobacteria</taxon>
        <taxon>Micropepsales</taxon>
        <taxon>Micropepsaceae</taxon>
        <taxon>Rhizomicrobium</taxon>
    </lineage>
</organism>
<gene>
    <name evidence="7" type="primary">prmC</name>
    <name evidence="7" type="ORF">GCM10008942_29620</name>
</gene>
<dbReference type="EC" id="2.1.1.297" evidence="1"/>
<keyword evidence="2 7" id="KW-0489">Methyltransferase</keyword>
<dbReference type="RefSeq" id="WP_166936804.1">
    <property type="nucleotide sequence ID" value="NZ_BAAADD010000008.1"/>
</dbReference>
<dbReference type="PANTHER" id="PTHR18895">
    <property type="entry name" value="HEMK METHYLTRANSFERASE"/>
    <property type="match status" value="1"/>
</dbReference>
<reference evidence="7 8" key="1">
    <citation type="journal article" date="2019" name="Int. J. Syst. Evol. Microbiol.">
        <title>The Global Catalogue of Microorganisms (GCM) 10K type strain sequencing project: providing services to taxonomists for standard genome sequencing and annotation.</title>
        <authorList>
            <consortium name="The Broad Institute Genomics Platform"/>
            <consortium name="The Broad Institute Genome Sequencing Center for Infectious Disease"/>
            <person name="Wu L."/>
            <person name="Ma J."/>
        </authorList>
    </citation>
    <scope>NUCLEOTIDE SEQUENCE [LARGE SCALE GENOMIC DNA]</scope>
    <source>
        <strain evidence="7 8">JCM 15089</strain>
    </source>
</reference>
<dbReference type="PROSITE" id="PS00092">
    <property type="entry name" value="N6_MTASE"/>
    <property type="match status" value="1"/>
</dbReference>
<proteinExistence type="predicted"/>
<evidence type="ECO:0000256" key="5">
    <source>
        <dbReference type="ARBA" id="ARBA00048391"/>
    </source>
</evidence>
<accession>A0ABN1EZZ5</accession>
<dbReference type="EMBL" id="BAAADD010000008">
    <property type="protein sequence ID" value="GAA0578817.1"/>
    <property type="molecule type" value="Genomic_DNA"/>
</dbReference>
<keyword evidence="4" id="KW-0949">S-adenosyl-L-methionine</keyword>
<evidence type="ECO:0000256" key="4">
    <source>
        <dbReference type="ARBA" id="ARBA00022691"/>
    </source>
</evidence>
<dbReference type="Proteomes" id="UP001499951">
    <property type="component" value="Unassembled WGS sequence"/>
</dbReference>
<comment type="caution">
    <text evidence="7">The sequence shown here is derived from an EMBL/GenBank/DDBJ whole genome shotgun (WGS) entry which is preliminary data.</text>
</comment>
<dbReference type="NCBIfam" id="TIGR03534">
    <property type="entry name" value="RF_mod_PrmC"/>
    <property type="match status" value="1"/>
</dbReference>
<dbReference type="GO" id="GO:0032259">
    <property type="term" value="P:methylation"/>
    <property type="evidence" value="ECO:0007669"/>
    <property type="project" value="UniProtKB-KW"/>
</dbReference>
<evidence type="ECO:0000256" key="2">
    <source>
        <dbReference type="ARBA" id="ARBA00022603"/>
    </source>
</evidence>
<dbReference type="CDD" id="cd02440">
    <property type="entry name" value="AdoMet_MTases"/>
    <property type="match status" value="1"/>
</dbReference>
<dbReference type="InterPro" id="IPR002052">
    <property type="entry name" value="DNA_methylase_N6_adenine_CS"/>
</dbReference>
<sequence>MSDPRQDAIRRLTEAGVDSPRLDVRLLWNAAQRNPGIFESYVKRRIRHEPVAYIVGYKEFWSLEFSVEPGVLIPRPATETVIEQVFDAYPDIGAPLKILDLGTGSGCLLTALLKEYPNARGVGIDESDKALMVAARNIASHGLQTRAELKHGNWMENLEEGWDVIVSNPPYIPTGDIAGLDPDVREYEPTGALDGGPDGLDSIRALAAGFRQHLTGTAFVEIGAGQAESVQALMAAAGLSVHHIAPDLAGIPRVVVTGP</sequence>
<comment type="catalytic activity">
    <reaction evidence="5">
        <text>L-glutaminyl-[peptide chain release factor] + S-adenosyl-L-methionine = N(5)-methyl-L-glutaminyl-[peptide chain release factor] + S-adenosyl-L-homocysteine + H(+)</text>
        <dbReference type="Rhea" id="RHEA:42896"/>
        <dbReference type="Rhea" id="RHEA-COMP:10271"/>
        <dbReference type="Rhea" id="RHEA-COMP:10272"/>
        <dbReference type="ChEBI" id="CHEBI:15378"/>
        <dbReference type="ChEBI" id="CHEBI:30011"/>
        <dbReference type="ChEBI" id="CHEBI:57856"/>
        <dbReference type="ChEBI" id="CHEBI:59789"/>
        <dbReference type="ChEBI" id="CHEBI:61891"/>
        <dbReference type="EC" id="2.1.1.297"/>
    </reaction>
</comment>
<dbReference type="InterPro" id="IPR007848">
    <property type="entry name" value="Small_mtfrase_dom"/>
</dbReference>
<evidence type="ECO:0000256" key="1">
    <source>
        <dbReference type="ARBA" id="ARBA00012771"/>
    </source>
</evidence>
<evidence type="ECO:0000259" key="6">
    <source>
        <dbReference type="Pfam" id="PF05175"/>
    </source>
</evidence>
<dbReference type="Gene3D" id="3.40.50.150">
    <property type="entry name" value="Vaccinia Virus protein VP39"/>
    <property type="match status" value="1"/>
</dbReference>
<dbReference type="PANTHER" id="PTHR18895:SF74">
    <property type="entry name" value="MTRF1L RELEASE FACTOR GLUTAMINE METHYLTRANSFERASE"/>
    <property type="match status" value="1"/>
</dbReference>
<evidence type="ECO:0000256" key="3">
    <source>
        <dbReference type="ARBA" id="ARBA00022679"/>
    </source>
</evidence>
<dbReference type="InterPro" id="IPR019874">
    <property type="entry name" value="RF_methyltr_PrmC"/>
</dbReference>
<dbReference type="NCBIfam" id="TIGR00536">
    <property type="entry name" value="hemK_fam"/>
    <property type="match status" value="1"/>
</dbReference>
<dbReference type="Gene3D" id="1.10.8.10">
    <property type="entry name" value="DNA helicase RuvA subunit, C-terminal domain"/>
    <property type="match status" value="1"/>
</dbReference>
<name>A0ABN1EZZ5_9PROT</name>
<dbReference type="InterPro" id="IPR004556">
    <property type="entry name" value="HemK-like"/>
</dbReference>
<keyword evidence="8" id="KW-1185">Reference proteome</keyword>
<dbReference type="InterPro" id="IPR029063">
    <property type="entry name" value="SAM-dependent_MTases_sf"/>
</dbReference>
<keyword evidence="3" id="KW-0808">Transferase</keyword>
<evidence type="ECO:0000313" key="8">
    <source>
        <dbReference type="Proteomes" id="UP001499951"/>
    </source>
</evidence>